<keyword evidence="1" id="KW-0732">Signal</keyword>
<evidence type="ECO:0000313" key="3">
    <source>
        <dbReference type="EMBL" id="MBP1840006.1"/>
    </source>
</evidence>
<feature type="domain" description="YHYH" evidence="2">
    <location>
        <begin position="216"/>
        <end position="331"/>
    </location>
</feature>
<keyword evidence="6" id="KW-1185">Reference proteome</keyword>
<dbReference type="PANTHER" id="PTHR30289">
    <property type="entry name" value="UNCHARACTERIZED PROTEIN YBCL-RELATED"/>
    <property type="match status" value="1"/>
</dbReference>
<evidence type="ECO:0000259" key="2">
    <source>
        <dbReference type="Pfam" id="PF14240"/>
    </source>
</evidence>
<dbReference type="InterPro" id="IPR025924">
    <property type="entry name" value="YHYH_dom"/>
</dbReference>
<evidence type="ECO:0000313" key="5">
    <source>
        <dbReference type="Proteomes" id="UP001138672"/>
    </source>
</evidence>
<dbReference type="EMBL" id="JAUSUU010000005">
    <property type="protein sequence ID" value="MDQ0335605.1"/>
    <property type="molecule type" value="Genomic_DNA"/>
</dbReference>
<evidence type="ECO:0000313" key="6">
    <source>
        <dbReference type="Proteomes" id="UP001231587"/>
    </source>
</evidence>
<gene>
    <name evidence="3" type="ORF">J2Z56_001930</name>
    <name evidence="4" type="ORF">J2Z57_002053</name>
</gene>
<comment type="caution">
    <text evidence="3">The sequence shown here is derived from an EMBL/GenBank/DDBJ whole genome shotgun (WGS) entry which is preliminary data.</text>
</comment>
<dbReference type="Proteomes" id="UP001138672">
    <property type="component" value="Unassembled WGS sequence"/>
</dbReference>
<protein>
    <recommendedName>
        <fullName evidence="2">YHYH domain-containing protein</fullName>
    </recommendedName>
</protein>
<dbReference type="PANTHER" id="PTHR30289:SF8">
    <property type="entry name" value="YHYH DOMAIN-CONTAINING PROTEIN"/>
    <property type="match status" value="1"/>
</dbReference>
<feature type="signal peptide" evidence="1">
    <location>
        <begin position="1"/>
        <end position="19"/>
    </location>
</feature>
<evidence type="ECO:0000313" key="4">
    <source>
        <dbReference type="EMBL" id="MDQ0335605.1"/>
    </source>
</evidence>
<dbReference type="RefSeq" id="WP_057778639.1">
    <property type="nucleotide sequence ID" value="NZ_JAGGJQ010000004.1"/>
</dbReference>
<dbReference type="Proteomes" id="UP001231587">
    <property type="component" value="Unassembled WGS sequence"/>
</dbReference>
<reference evidence="3" key="1">
    <citation type="submission" date="2021-03" db="EMBL/GenBank/DDBJ databases">
        <title>Genomic Encyclopedia of Type Strains, Phase IV (KMG-IV): sequencing the most valuable type-strain genomes for metagenomic binning, comparative biology and taxonomic classification.</title>
        <authorList>
            <person name="Goeker M."/>
        </authorList>
    </citation>
    <scope>NUCLEOTIDE SEQUENCE</scope>
    <source>
        <strain evidence="3">DSM 15523</strain>
        <strain evidence="4 6">DSM 16476</strain>
    </source>
</reference>
<proteinExistence type="predicted"/>
<feature type="chain" id="PRO_5040772304" description="YHYH domain-containing protein" evidence="1">
    <location>
        <begin position="20"/>
        <end position="434"/>
    </location>
</feature>
<dbReference type="Pfam" id="PF14240">
    <property type="entry name" value="YHYH"/>
    <property type="match status" value="1"/>
</dbReference>
<evidence type="ECO:0000256" key="1">
    <source>
        <dbReference type="SAM" id="SignalP"/>
    </source>
</evidence>
<dbReference type="AlphaFoldDB" id="A0A9X0YN35"/>
<dbReference type="EMBL" id="JAGGJQ010000004">
    <property type="protein sequence ID" value="MBP1840006.1"/>
    <property type="molecule type" value="Genomic_DNA"/>
</dbReference>
<dbReference type="OrthoDB" id="9797506at2"/>
<accession>A0A9X0YN35</accession>
<name>A0A9X0YN35_9FLAO</name>
<organism evidence="3 5">
    <name type="scientific">Formosa algae</name>
    <dbReference type="NCBI Taxonomy" id="225843"/>
    <lineage>
        <taxon>Bacteria</taxon>
        <taxon>Pseudomonadati</taxon>
        <taxon>Bacteroidota</taxon>
        <taxon>Flavobacteriia</taxon>
        <taxon>Flavobacteriales</taxon>
        <taxon>Flavobacteriaceae</taxon>
        <taxon>Formosa</taxon>
    </lineage>
</organism>
<sequence length="434" mass="48815">MRILICLLFVQLFTVQTFAHEGGHGTPTKQWHFINDTKTIQADFIQKDGDKVYLADENHNILTYNYADFIAKDQQYILETSDWITYQNTLLETQNSSSVDYTQLYLILGLGLLVFAGFSYSSKTKNSRIAFSGFGVILLIMGCKNSTSTSSSKMAANSIPFLETIFGRFDKVNTRHDDTYFYIESNGIPDHEMMTGISNWQQQVPINHDYSGNNAWAIPLQPELAEHPLSTKDNFMKGAIAIAVNGIPIFNPLNNRGEDANAIGELDQWGGHCGRADDYHYHLPPTHLQAQVGADKPIAYALDGFPVYGETTEALDENLGRFTSDSTYQYHFVKTYPYFIAAMRGTVKINPQTQAPENEIMPQAKTRGVRPDLRPLRGAEIVDFSNPSPNQYSLTYTVDSLSHKINYGWDAANTYTFEFVNPDGTSETATYTRK</sequence>